<proteinExistence type="predicted"/>
<evidence type="ECO:0008006" key="3">
    <source>
        <dbReference type="Google" id="ProtNLM"/>
    </source>
</evidence>
<evidence type="ECO:0000313" key="2">
    <source>
        <dbReference type="Proteomes" id="UP000178336"/>
    </source>
</evidence>
<dbReference type="AlphaFoldDB" id="A0A1F5GT68"/>
<sequence length="193" mass="22375">MAEREKPEASRSKEKPLYGILLFLTDESGYFLALTNLKTDRRTRKVPGQLTAPAERREPNESFLNDMIPRTIREEVGVIKDDTSRAHFRGIIIFTTESEQIVLVGYEKQVKRESVRFEPEDTQEVGDPQWILLENVGNQTIQIGSYRISLFRDPIPEFVNNILKVRHGQKFPIVKKVESSIPLEIFDFIEKQI</sequence>
<organism evidence="1 2">
    <name type="scientific">Candidatus Curtissbacteria bacterium RIFCSPLOWO2_01_FULL_37_9</name>
    <dbReference type="NCBI Taxonomy" id="1797724"/>
    <lineage>
        <taxon>Bacteria</taxon>
        <taxon>Candidatus Curtissiibacteriota</taxon>
    </lineage>
</organism>
<protein>
    <recommendedName>
        <fullName evidence="3">Nudix hydrolase domain-containing protein</fullName>
    </recommendedName>
</protein>
<name>A0A1F5GT68_9BACT</name>
<reference evidence="1 2" key="1">
    <citation type="journal article" date="2016" name="Nat. Commun.">
        <title>Thousands of microbial genomes shed light on interconnected biogeochemical processes in an aquifer system.</title>
        <authorList>
            <person name="Anantharaman K."/>
            <person name="Brown C.T."/>
            <person name="Hug L.A."/>
            <person name="Sharon I."/>
            <person name="Castelle C.J."/>
            <person name="Probst A.J."/>
            <person name="Thomas B.C."/>
            <person name="Singh A."/>
            <person name="Wilkins M.J."/>
            <person name="Karaoz U."/>
            <person name="Brodie E.L."/>
            <person name="Williams K.H."/>
            <person name="Hubbard S.S."/>
            <person name="Banfield J.F."/>
        </authorList>
    </citation>
    <scope>NUCLEOTIDE SEQUENCE [LARGE SCALE GENOMIC DNA]</scope>
</reference>
<dbReference type="Proteomes" id="UP000178336">
    <property type="component" value="Unassembled WGS sequence"/>
</dbReference>
<gene>
    <name evidence="1" type="ORF">A3A48_00850</name>
</gene>
<accession>A0A1F5GT68</accession>
<comment type="caution">
    <text evidence="1">The sequence shown here is derived from an EMBL/GenBank/DDBJ whole genome shotgun (WGS) entry which is preliminary data.</text>
</comment>
<evidence type="ECO:0000313" key="1">
    <source>
        <dbReference type="EMBL" id="OGD95029.1"/>
    </source>
</evidence>
<dbReference type="EMBL" id="MFBN01000030">
    <property type="protein sequence ID" value="OGD95029.1"/>
    <property type="molecule type" value="Genomic_DNA"/>
</dbReference>